<evidence type="ECO:0000313" key="3">
    <source>
        <dbReference type="Proteomes" id="UP000815677"/>
    </source>
</evidence>
<keyword evidence="3" id="KW-1185">Reference proteome</keyword>
<feature type="region of interest" description="Disordered" evidence="1">
    <location>
        <begin position="177"/>
        <end position="213"/>
    </location>
</feature>
<dbReference type="EMBL" id="DF841416">
    <property type="protein sequence ID" value="GAT45522.1"/>
    <property type="molecule type" value="Genomic_DNA"/>
</dbReference>
<protein>
    <submittedName>
        <fullName evidence="2">Uncharacterized protein</fullName>
    </submittedName>
</protein>
<feature type="compositionally biased region" description="Acidic residues" evidence="1">
    <location>
        <begin position="180"/>
        <end position="213"/>
    </location>
</feature>
<name>A0ABQ0L3F2_MYCCL</name>
<organism evidence="2 3">
    <name type="scientific">Mycena chlorophos</name>
    <name type="common">Agaric fungus</name>
    <name type="synonym">Agaricus chlorophos</name>
    <dbReference type="NCBI Taxonomy" id="658473"/>
    <lineage>
        <taxon>Eukaryota</taxon>
        <taxon>Fungi</taxon>
        <taxon>Dikarya</taxon>
        <taxon>Basidiomycota</taxon>
        <taxon>Agaricomycotina</taxon>
        <taxon>Agaricomycetes</taxon>
        <taxon>Agaricomycetidae</taxon>
        <taxon>Agaricales</taxon>
        <taxon>Marasmiineae</taxon>
        <taxon>Mycenaceae</taxon>
        <taxon>Mycena</taxon>
    </lineage>
</organism>
<proteinExistence type="predicted"/>
<evidence type="ECO:0000256" key="1">
    <source>
        <dbReference type="SAM" id="MobiDB-lite"/>
    </source>
</evidence>
<sequence>MPKAPWEPPSDIFEKSGDGLRVRCKICVAEGKAKKAGGWMQTTSAKKHVNQPIHRGCVTLYEARIRDEAAAAARKDAPYAADIFDAYNPTNVSAVRDEDLAMFGEESSGRDSEAQAGDNEDPMELDENGAELERLVRVRADDVAAESAAREADMLQAGEESILDAYKRLLTAAKARGEFGDEGEEEESDLTDADQEDSDDESDNLADLDADDDGSCFPYPNKMVMLLDIMDNLPRCRFSSSQMAVILRFLRCLGATNVPTLKALRKIQSALQAVTASEPRKIRSSLGNIFYINDIRATIARDFANPTVARHLHLFPEDVDDGKAISETWQAERWKEYEPSQLTPMFSRAHQRFWVNEIARRSDSSFVLLRSLVIRGGVLSTDARIVTCDAAGYWHYDQDAPPDSFPVEELDWDFFQVRASVGDLRWAETSSAVPPMPNPLRAKVADDEDLVVIMADIFQDDTSGNVSKQWDKHLVTCVRNGNLPGRLLQQEFNVKFVSSSQHASCAEQFAAIRDELKSTEDEPIHCYNVHTKKKTAVILRAPGLPGDNPQQSEESSHIGCNGNHNCL</sequence>
<dbReference type="Proteomes" id="UP000815677">
    <property type="component" value="Unassembled WGS sequence"/>
</dbReference>
<gene>
    <name evidence="2" type="ORF">MCHLO_03093</name>
</gene>
<reference evidence="2" key="1">
    <citation type="submission" date="2014-09" db="EMBL/GenBank/DDBJ databases">
        <title>Genome sequence of the luminous mushroom Mycena chlorophos for searching fungal bioluminescence genes.</title>
        <authorList>
            <person name="Tanaka Y."/>
            <person name="Kasuga D."/>
            <person name="Oba Y."/>
            <person name="Hase S."/>
            <person name="Sato K."/>
            <person name="Oba Y."/>
            <person name="Sakakibara Y."/>
        </authorList>
    </citation>
    <scope>NUCLEOTIDE SEQUENCE</scope>
</reference>
<feature type="region of interest" description="Disordered" evidence="1">
    <location>
        <begin position="104"/>
        <end position="124"/>
    </location>
</feature>
<evidence type="ECO:0000313" key="2">
    <source>
        <dbReference type="EMBL" id="GAT45522.1"/>
    </source>
</evidence>
<accession>A0ABQ0L3F2</accession>
<feature type="region of interest" description="Disordered" evidence="1">
    <location>
        <begin position="543"/>
        <end position="567"/>
    </location>
</feature>